<feature type="domain" description="CzcB-like barrel-sandwich hybrid" evidence="5">
    <location>
        <begin position="62"/>
        <end position="214"/>
    </location>
</feature>
<feature type="coiled-coil region" evidence="2">
    <location>
        <begin position="102"/>
        <end position="179"/>
    </location>
</feature>
<feature type="signal peptide" evidence="3">
    <location>
        <begin position="1"/>
        <end position="20"/>
    </location>
</feature>
<keyword evidence="3" id="KW-0732">Signal</keyword>
<proteinExistence type="inferred from homology"/>
<dbReference type="PANTHER" id="PTHR30469:SF33">
    <property type="entry name" value="SLR1207 PROTEIN"/>
    <property type="match status" value="1"/>
</dbReference>
<comment type="similarity">
    <text evidence="1">Belongs to the membrane fusion protein (MFP) (TC 8.A.1) family.</text>
</comment>
<dbReference type="InterPro" id="IPR058792">
    <property type="entry name" value="Beta-barrel_RND_2"/>
</dbReference>
<dbReference type="Gene3D" id="1.10.287.470">
    <property type="entry name" value="Helix hairpin bin"/>
    <property type="match status" value="1"/>
</dbReference>
<dbReference type="InterPro" id="IPR058637">
    <property type="entry name" value="YknX-like_C"/>
</dbReference>
<evidence type="ECO:0000256" key="1">
    <source>
        <dbReference type="ARBA" id="ARBA00009477"/>
    </source>
</evidence>
<dbReference type="PANTHER" id="PTHR30469">
    <property type="entry name" value="MULTIDRUG RESISTANCE PROTEIN MDTA"/>
    <property type="match status" value="1"/>
</dbReference>
<evidence type="ECO:0000259" key="6">
    <source>
        <dbReference type="Pfam" id="PF25989"/>
    </source>
</evidence>
<dbReference type="RefSeq" id="WP_068553999.1">
    <property type="nucleotide sequence ID" value="NZ_LOEE01000003.1"/>
</dbReference>
<sequence length="370" mass="40132">MNKKFSLFLAVILLLTFALTGCGTKAEITVEEKPIAVETAKVAKKDILVKTTLTGTIKAVEEAKIVPKIPGKVVEVNVEMGDRVQKGDVLFVMEQQDAIGNVEQLEAAYQISTANLKKAQEQMDNAKTNYERMKALYEQGAISKQQFEQYELQASETNLEVLNAQVEQSRIALENARTRLADYMVTAPISGVVTAVHINPGEMASSAVPAITMANTDQVLIETSVSEHLINKVHVGDIVDILVKSASQDYLQGKIIALSPAPSSNSLTYPVKIAIENADQAIKPGMFAEVLIVSEKKENVISIPSDAVVIREGEPIVFTITDGRAKLNKVSIGLDNGSDVEIIKGIQEGDRIVVKGQNYLDEGSKVNVIK</sequence>
<evidence type="ECO:0000259" key="5">
    <source>
        <dbReference type="Pfam" id="PF25973"/>
    </source>
</evidence>
<feature type="domain" description="CusB-like beta-barrel" evidence="4">
    <location>
        <begin position="221"/>
        <end position="294"/>
    </location>
</feature>
<organism evidence="7 8">
    <name type="scientific">Thermotalea metallivorans</name>
    <dbReference type="NCBI Taxonomy" id="520762"/>
    <lineage>
        <taxon>Bacteria</taxon>
        <taxon>Bacillati</taxon>
        <taxon>Bacillota</taxon>
        <taxon>Clostridia</taxon>
        <taxon>Peptostreptococcales</taxon>
        <taxon>Thermotaleaceae</taxon>
        <taxon>Thermotalea</taxon>
    </lineage>
</organism>
<keyword evidence="8" id="KW-1185">Reference proteome</keyword>
<comment type="caution">
    <text evidence="7">The sequence shown here is derived from an EMBL/GenBank/DDBJ whole genome shotgun (WGS) entry which is preliminary data.</text>
</comment>
<dbReference type="Gene3D" id="2.40.30.170">
    <property type="match status" value="1"/>
</dbReference>
<gene>
    <name evidence="7" type="primary">macA</name>
    <name evidence="7" type="ORF">AN619_01050</name>
</gene>
<name>A0A140LEH0_9FIRM</name>
<feature type="chain" id="PRO_5038772715" evidence="3">
    <location>
        <begin position="21"/>
        <end position="370"/>
    </location>
</feature>
<dbReference type="GO" id="GO:0015562">
    <property type="term" value="F:efflux transmembrane transporter activity"/>
    <property type="evidence" value="ECO:0007669"/>
    <property type="project" value="TreeGrafter"/>
</dbReference>
<protein>
    <submittedName>
        <fullName evidence="7">Macrolide export protein MacA</fullName>
    </submittedName>
</protein>
<evidence type="ECO:0000313" key="8">
    <source>
        <dbReference type="Proteomes" id="UP000070456"/>
    </source>
</evidence>
<dbReference type="PATRIC" id="fig|520762.4.peg.119"/>
<feature type="domain" description="YknX-like C-terminal permuted SH3-like" evidence="6">
    <location>
        <begin position="300"/>
        <end position="368"/>
    </location>
</feature>
<dbReference type="AlphaFoldDB" id="A0A140LEH0"/>
<accession>A0A140LEH0</accession>
<dbReference type="NCBIfam" id="TIGR01730">
    <property type="entry name" value="RND_mfp"/>
    <property type="match status" value="1"/>
</dbReference>
<evidence type="ECO:0000259" key="4">
    <source>
        <dbReference type="Pfam" id="PF25954"/>
    </source>
</evidence>
<dbReference type="Pfam" id="PF25989">
    <property type="entry name" value="YknX_C"/>
    <property type="match status" value="1"/>
</dbReference>
<dbReference type="STRING" id="520762.AN619_01050"/>
<dbReference type="Proteomes" id="UP000070456">
    <property type="component" value="Unassembled WGS sequence"/>
</dbReference>
<dbReference type="Pfam" id="PF25973">
    <property type="entry name" value="BSH_CzcB"/>
    <property type="match status" value="1"/>
</dbReference>
<evidence type="ECO:0000256" key="2">
    <source>
        <dbReference type="SAM" id="Coils"/>
    </source>
</evidence>
<dbReference type="PROSITE" id="PS51257">
    <property type="entry name" value="PROKAR_LIPOPROTEIN"/>
    <property type="match status" value="1"/>
</dbReference>
<keyword evidence="2" id="KW-0175">Coiled coil</keyword>
<dbReference type="InterPro" id="IPR006143">
    <property type="entry name" value="RND_pump_MFP"/>
</dbReference>
<reference evidence="7 8" key="1">
    <citation type="submission" date="2015-12" db="EMBL/GenBank/DDBJ databases">
        <title>Draft genome sequence of the thermoanaerobe Thermotalea metallivorans, an isolate from the runoff channel of the Great Artesian Basin, Australia.</title>
        <authorList>
            <person name="Patel B.K."/>
        </authorList>
    </citation>
    <scope>NUCLEOTIDE SEQUENCE [LARGE SCALE GENOMIC DNA]</scope>
    <source>
        <strain evidence="7 8">B2-1</strain>
    </source>
</reference>
<dbReference type="Pfam" id="PF25954">
    <property type="entry name" value="Beta-barrel_RND_2"/>
    <property type="match status" value="1"/>
</dbReference>
<dbReference type="EMBL" id="LOEE01000003">
    <property type="protein sequence ID" value="KXG78945.1"/>
    <property type="molecule type" value="Genomic_DNA"/>
</dbReference>
<dbReference type="SUPFAM" id="SSF111369">
    <property type="entry name" value="HlyD-like secretion proteins"/>
    <property type="match status" value="1"/>
</dbReference>
<evidence type="ECO:0000256" key="3">
    <source>
        <dbReference type="SAM" id="SignalP"/>
    </source>
</evidence>
<evidence type="ECO:0000313" key="7">
    <source>
        <dbReference type="EMBL" id="KXG78945.1"/>
    </source>
</evidence>
<dbReference type="Gene3D" id="2.40.50.100">
    <property type="match status" value="1"/>
</dbReference>
<dbReference type="GO" id="GO:1990281">
    <property type="term" value="C:efflux pump complex"/>
    <property type="evidence" value="ECO:0007669"/>
    <property type="project" value="TreeGrafter"/>
</dbReference>
<dbReference type="InterPro" id="IPR058647">
    <property type="entry name" value="BSH_CzcB-like"/>
</dbReference>
<dbReference type="Gene3D" id="2.40.420.20">
    <property type="match status" value="1"/>
</dbReference>